<reference evidence="2 3" key="1">
    <citation type="submission" date="2020-08" db="EMBL/GenBank/DDBJ databases">
        <title>Cohnella phylogeny.</title>
        <authorList>
            <person name="Dunlap C."/>
        </authorList>
    </citation>
    <scope>NUCLEOTIDE SEQUENCE [LARGE SCALE GENOMIC DNA]</scope>
    <source>
        <strain evidence="2 3">DSM 28246</strain>
    </source>
</reference>
<dbReference type="RefSeq" id="WP_185142747.1">
    <property type="nucleotide sequence ID" value="NZ_JACJVP010000019.1"/>
</dbReference>
<sequence length="676" mass="77954">MLRINRLKIEINTSNGLYGFDEEFNGGLNFIASEDNTRGKSSIIASIYYCLGFEEIIGGKGEKVLTSVYKSRLEDGDAVWPVLESGAYLEITNGLEVITIYRAAKMENRDNKLITVYHASINKLRESAVFYEDMYVHMPNSATNIKGFHRFLETFLHIELPLVPATDDVTRKLYLQLIFAGMFIEQKHGWADILSGMPVLGIRESKKRVIEYILNLDTLDNEKKKDKLRLSESSIKQRWEALVKGLLQIVGGEDCEIQGLPLNPRIISEEELSKIMILKDNERLDNYLVELDKQLEKLVLFKPKIVDNFDEIQDELEATEKLMDSYEETVFKHRRLISSENSSIDRLTNSLEIIEADIRNNKDAARLRNLGSELELSTSKDKCPVCNQTIKDTLIPDLDDTHVLQVMSIDENIRHLNAQKEMLEFARRSHEQNRNLLYENIEQAEQNLFKLRRLAKSLRSDLYSTNDNLSESMVYKRIQIDNEITKLSSISKVVINELEVLRDLSDEWKEYLKDKSSLPNKKFTELDEKKLRTLRNFFIDNIKLFGYKSVLNVNEVEISLDTYLPVIEGFDMKFDSSASDNIRAIWAFILALLQTSNKTSGNHPRVLMFDEPAQHSIIVNDMEQFFNTISKVKDGQIIVGITVKDNDTRQAIQKLNPETYKFIMVPNKAFQLISDN</sequence>
<evidence type="ECO:0000313" key="3">
    <source>
        <dbReference type="Proteomes" id="UP000547209"/>
    </source>
</evidence>
<dbReference type="Proteomes" id="UP000547209">
    <property type="component" value="Unassembled WGS sequence"/>
</dbReference>
<proteinExistence type="predicted"/>
<feature type="coiled-coil region" evidence="1">
    <location>
        <begin position="309"/>
        <end position="364"/>
    </location>
</feature>
<comment type="caution">
    <text evidence="2">The sequence shown here is derived from an EMBL/GenBank/DDBJ whole genome shotgun (WGS) entry which is preliminary data.</text>
</comment>
<dbReference type="AlphaFoldDB" id="A0A7X0VEY9"/>
<evidence type="ECO:0000313" key="2">
    <source>
        <dbReference type="EMBL" id="MBB6671261.1"/>
    </source>
</evidence>
<organism evidence="2 3">
    <name type="scientific">Cohnella nanjingensis</name>
    <dbReference type="NCBI Taxonomy" id="1387779"/>
    <lineage>
        <taxon>Bacteria</taxon>
        <taxon>Bacillati</taxon>
        <taxon>Bacillota</taxon>
        <taxon>Bacilli</taxon>
        <taxon>Bacillales</taxon>
        <taxon>Paenibacillaceae</taxon>
        <taxon>Cohnella</taxon>
    </lineage>
</organism>
<protein>
    <recommendedName>
        <fullName evidence="4">Rad50/SbcC-type AAA domain-containing protein</fullName>
    </recommendedName>
</protein>
<keyword evidence="1" id="KW-0175">Coiled coil</keyword>
<evidence type="ECO:0000256" key="1">
    <source>
        <dbReference type="SAM" id="Coils"/>
    </source>
</evidence>
<keyword evidence="3" id="KW-1185">Reference proteome</keyword>
<accession>A0A7X0VEY9</accession>
<name>A0A7X0VEY9_9BACL</name>
<gene>
    <name evidence="2" type="ORF">H7C19_11290</name>
</gene>
<feature type="coiled-coil region" evidence="1">
    <location>
        <begin position="427"/>
        <end position="461"/>
    </location>
</feature>
<evidence type="ECO:0008006" key="4">
    <source>
        <dbReference type="Google" id="ProtNLM"/>
    </source>
</evidence>
<dbReference type="EMBL" id="JACJVP010000019">
    <property type="protein sequence ID" value="MBB6671261.1"/>
    <property type="molecule type" value="Genomic_DNA"/>
</dbReference>